<accession>A0A9W8AGR9</accession>
<comment type="caution">
    <text evidence="3">The sequence shown here is derived from an EMBL/GenBank/DDBJ whole genome shotgun (WGS) entry which is preliminary data.</text>
</comment>
<dbReference type="PROSITE" id="PS50181">
    <property type="entry name" value="FBOX"/>
    <property type="match status" value="1"/>
</dbReference>
<dbReference type="GO" id="GO:0019005">
    <property type="term" value="C:SCF ubiquitin ligase complex"/>
    <property type="evidence" value="ECO:0007669"/>
    <property type="project" value="TreeGrafter"/>
</dbReference>
<dbReference type="InterPro" id="IPR032675">
    <property type="entry name" value="LRR_dom_sf"/>
</dbReference>
<keyword evidence="1" id="KW-0732">Signal</keyword>
<evidence type="ECO:0000259" key="2">
    <source>
        <dbReference type="PROSITE" id="PS50181"/>
    </source>
</evidence>
<feature type="signal peptide" evidence="1">
    <location>
        <begin position="1"/>
        <end position="18"/>
    </location>
</feature>
<dbReference type="InterPro" id="IPR057207">
    <property type="entry name" value="FBXL15_LRR"/>
</dbReference>
<proteinExistence type="predicted"/>
<protein>
    <submittedName>
        <fullName evidence="3">F-box LRR-repeat protein</fullName>
    </submittedName>
</protein>
<dbReference type="OrthoDB" id="421226at2759"/>
<dbReference type="PANTHER" id="PTHR13318">
    <property type="entry name" value="PARTNER OF PAIRED, ISOFORM B-RELATED"/>
    <property type="match status" value="1"/>
</dbReference>
<dbReference type="InterPro" id="IPR001810">
    <property type="entry name" value="F-box_dom"/>
</dbReference>
<dbReference type="AlphaFoldDB" id="A0A9W8AGR9"/>
<evidence type="ECO:0000313" key="3">
    <source>
        <dbReference type="EMBL" id="KAJ1930643.1"/>
    </source>
</evidence>
<keyword evidence="4" id="KW-1185">Reference proteome</keyword>
<dbReference type="InterPro" id="IPR036047">
    <property type="entry name" value="F-box-like_dom_sf"/>
</dbReference>
<dbReference type="Gene3D" id="3.80.10.10">
    <property type="entry name" value="Ribonuclease Inhibitor"/>
    <property type="match status" value="3"/>
</dbReference>
<name>A0A9W8AGR9_9FUNG</name>
<reference evidence="3" key="1">
    <citation type="submission" date="2022-07" db="EMBL/GenBank/DDBJ databases">
        <title>Phylogenomic reconstructions and comparative analyses of Kickxellomycotina fungi.</title>
        <authorList>
            <person name="Reynolds N.K."/>
            <person name="Stajich J.E."/>
            <person name="Barry K."/>
            <person name="Grigoriev I.V."/>
            <person name="Crous P."/>
            <person name="Smith M.E."/>
        </authorList>
    </citation>
    <scope>NUCLEOTIDE SEQUENCE</scope>
    <source>
        <strain evidence="3">RSA 861</strain>
    </source>
</reference>
<organism evidence="3 4">
    <name type="scientific">Tieghemiomyces parasiticus</name>
    <dbReference type="NCBI Taxonomy" id="78921"/>
    <lineage>
        <taxon>Eukaryota</taxon>
        <taxon>Fungi</taxon>
        <taxon>Fungi incertae sedis</taxon>
        <taxon>Zoopagomycota</taxon>
        <taxon>Kickxellomycotina</taxon>
        <taxon>Dimargaritomycetes</taxon>
        <taxon>Dimargaritales</taxon>
        <taxon>Dimargaritaceae</taxon>
        <taxon>Tieghemiomyces</taxon>
    </lineage>
</organism>
<evidence type="ECO:0000256" key="1">
    <source>
        <dbReference type="SAM" id="SignalP"/>
    </source>
</evidence>
<feature type="chain" id="PRO_5040857079" evidence="1">
    <location>
        <begin position="19"/>
        <end position="556"/>
    </location>
</feature>
<dbReference type="Pfam" id="PF25372">
    <property type="entry name" value="DUF7885"/>
    <property type="match status" value="1"/>
</dbReference>
<dbReference type="EMBL" id="JANBPT010000003">
    <property type="protein sequence ID" value="KAJ1930643.1"/>
    <property type="molecule type" value="Genomic_DNA"/>
</dbReference>
<dbReference type="Proteomes" id="UP001150569">
    <property type="component" value="Unassembled WGS sequence"/>
</dbReference>
<dbReference type="GO" id="GO:0031146">
    <property type="term" value="P:SCF-dependent proteasomal ubiquitin-dependent protein catabolic process"/>
    <property type="evidence" value="ECO:0007669"/>
    <property type="project" value="TreeGrafter"/>
</dbReference>
<dbReference type="SUPFAM" id="SSF52047">
    <property type="entry name" value="RNI-like"/>
    <property type="match status" value="2"/>
</dbReference>
<feature type="domain" description="F-box" evidence="2">
    <location>
        <begin position="124"/>
        <end position="175"/>
    </location>
</feature>
<dbReference type="PANTHER" id="PTHR13318:SF247">
    <property type="entry name" value="GH16156P"/>
    <property type="match status" value="1"/>
</dbReference>
<dbReference type="Gene3D" id="1.20.1280.50">
    <property type="match status" value="1"/>
</dbReference>
<dbReference type="Pfam" id="PF12937">
    <property type="entry name" value="F-box-like"/>
    <property type="match status" value="1"/>
</dbReference>
<sequence>MWSLLALCGLTALRAWMACWDCLVQAPLDLTLRRLPVYRLLRFLGQLWSEEFPALAPRWEQRSPLPRLRWRPAPVATLPVGPSSSGLTFACAKPFPATGKRVLRLVPASKASRHRITYRFHRPATTIRDLPPEVLAGVFDHLSQADRTRCARVSREWHIIATTALRGEALVYPAVTYPDAHWLVLHSLYRWILPARIHAAAHRWLRYCPVPWVGFLAGLPLLDGAGLPAAWCLRAYGHLVRKVDLSPGRQLLGDLALDRIAHYCPGLRDLNLTGCTQFSPAALRSLAAACPRLRTLSLSDCPQVDDTTFLAILAACPGLRQLGLTHNYRLTDRALLTIPAAHLRSLRRLRLTGCTGLTGRGLTRLLTLTHQLTWVDLSHLPLLTTPVIHAISRSCPGLERVSLAHSGAGLHPDVAHYLDPHGRPSHELLTYHPDSVGDAAVLALVTRCPRLRVLDLNYVHTVSNLAVEHIASRAHALVSLSIVGCVNVDHRALAALTRLRQRSGRLVCVTLGDAPGITEESIAELALAADQAIRGWQRSVIDERTLASFMAESFWT</sequence>
<gene>
    <name evidence="3" type="primary">FBXO39_1</name>
    <name evidence="3" type="ORF">IWQ60_000152</name>
</gene>
<dbReference type="InterPro" id="IPR006553">
    <property type="entry name" value="Leu-rich_rpt_Cys-con_subtyp"/>
</dbReference>
<evidence type="ECO:0000313" key="4">
    <source>
        <dbReference type="Proteomes" id="UP001150569"/>
    </source>
</evidence>
<dbReference type="SMART" id="SM00367">
    <property type="entry name" value="LRR_CC"/>
    <property type="match status" value="6"/>
</dbReference>
<dbReference type="SUPFAM" id="SSF81383">
    <property type="entry name" value="F-box domain"/>
    <property type="match status" value="1"/>
</dbReference>